<dbReference type="Proteomes" id="UP001172159">
    <property type="component" value="Unassembled WGS sequence"/>
</dbReference>
<name>A0AA39ZVD6_9PEZI</name>
<dbReference type="AlphaFoldDB" id="A0AA39ZVD6"/>
<protein>
    <submittedName>
        <fullName evidence="2">Uncharacterized protein</fullName>
    </submittedName>
</protein>
<evidence type="ECO:0000313" key="2">
    <source>
        <dbReference type="EMBL" id="KAK0704215.1"/>
    </source>
</evidence>
<sequence length="185" mass="20254">MASINPRHAACGLTQQTTWNLGPGATASCCRHVRRSEAPHGSRSTSLKETLGFVKAGGKMRCHMAQDLKSRGEVARTGHAHINCSEAPAVFRSMISPQVAAIQFISRGSAWVQQMPPHDGMDEQHQYNHIRAWLRLLALCMMGQSLPGPVDPPQAPSCQEETAERPSHLKQGSYPHWGSSSRFCC</sequence>
<gene>
    <name evidence="2" type="ORF">B0T21DRAFT_353171</name>
</gene>
<evidence type="ECO:0000256" key="1">
    <source>
        <dbReference type="SAM" id="MobiDB-lite"/>
    </source>
</evidence>
<comment type="caution">
    <text evidence="2">The sequence shown here is derived from an EMBL/GenBank/DDBJ whole genome shotgun (WGS) entry which is preliminary data.</text>
</comment>
<evidence type="ECO:0000313" key="3">
    <source>
        <dbReference type="Proteomes" id="UP001172159"/>
    </source>
</evidence>
<dbReference type="PROSITE" id="PS51257">
    <property type="entry name" value="PROKAR_LIPOPROTEIN"/>
    <property type="match status" value="1"/>
</dbReference>
<proteinExistence type="predicted"/>
<organism evidence="2 3">
    <name type="scientific">Apiosordaria backusii</name>
    <dbReference type="NCBI Taxonomy" id="314023"/>
    <lineage>
        <taxon>Eukaryota</taxon>
        <taxon>Fungi</taxon>
        <taxon>Dikarya</taxon>
        <taxon>Ascomycota</taxon>
        <taxon>Pezizomycotina</taxon>
        <taxon>Sordariomycetes</taxon>
        <taxon>Sordariomycetidae</taxon>
        <taxon>Sordariales</taxon>
        <taxon>Lasiosphaeriaceae</taxon>
        <taxon>Apiosordaria</taxon>
    </lineage>
</organism>
<reference evidence="2" key="1">
    <citation type="submission" date="2023-06" db="EMBL/GenBank/DDBJ databases">
        <title>Genome-scale phylogeny and comparative genomics of the fungal order Sordariales.</title>
        <authorList>
            <consortium name="Lawrence Berkeley National Laboratory"/>
            <person name="Hensen N."/>
            <person name="Bonometti L."/>
            <person name="Westerberg I."/>
            <person name="Brannstrom I.O."/>
            <person name="Guillou S."/>
            <person name="Cros-Aarteil S."/>
            <person name="Calhoun S."/>
            <person name="Haridas S."/>
            <person name="Kuo A."/>
            <person name="Mondo S."/>
            <person name="Pangilinan J."/>
            <person name="Riley R."/>
            <person name="Labutti K."/>
            <person name="Andreopoulos B."/>
            <person name="Lipzen A."/>
            <person name="Chen C."/>
            <person name="Yanf M."/>
            <person name="Daum C."/>
            <person name="Ng V."/>
            <person name="Clum A."/>
            <person name="Steindorff A."/>
            <person name="Ohm R."/>
            <person name="Martin F."/>
            <person name="Silar P."/>
            <person name="Natvig D."/>
            <person name="Lalanne C."/>
            <person name="Gautier V."/>
            <person name="Ament-Velasquez S.L."/>
            <person name="Kruys A."/>
            <person name="Hutchinson M.I."/>
            <person name="Powell A.J."/>
            <person name="Barry K."/>
            <person name="Miller A.N."/>
            <person name="Grigoriev I.V."/>
            <person name="Debuchy R."/>
            <person name="Gladieux P."/>
            <person name="Thoren M.H."/>
            <person name="Johannesson H."/>
        </authorList>
    </citation>
    <scope>NUCLEOTIDE SEQUENCE</scope>
    <source>
        <strain evidence="2">CBS 540.89</strain>
    </source>
</reference>
<keyword evidence="3" id="KW-1185">Reference proteome</keyword>
<dbReference type="EMBL" id="JAUKTV010000021">
    <property type="protein sequence ID" value="KAK0704215.1"/>
    <property type="molecule type" value="Genomic_DNA"/>
</dbReference>
<feature type="region of interest" description="Disordered" evidence="1">
    <location>
        <begin position="150"/>
        <end position="185"/>
    </location>
</feature>
<accession>A0AA39ZVD6</accession>